<comment type="caution">
    <text evidence="1">The sequence shown here is derived from an EMBL/GenBank/DDBJ whole genome shotgun (WGS) entry which is preliminary data.</text>
</comment>
<reference evidence="1" key="1">
    <citation type="submission" date="2023-03" db="EMBL/GenBank/DDBJ databases">
        <title>Massive genome expansion in bonnet fungi (Mycena s.s.) driven by repeated elements and novel gene families across ecological guilds.</title>
        <authorList>
            <consortium name="Lawrence Berkeley National Laboratory"/>
            <person name="Harder C.B."/>
            <person name="Miyauchi S."/>
            <person name="Viragh M."/>
            <person name="Kuo A."/>
            <person name="Thoen E."/>
            <person name="Andreopoulos B."/>
            <person name="Lu D."/>
            <person name="Skrede I."/>
            <person name="Drula E."/>
            <person name="Henrissat B."/>
            <person name="Morin E."/>
            <person name="Kohler A."/>
            <person name="Barry K."/>
            <person name="LaButti K."/>
            <person name="Morin E."/>
            <person name="Salamov A."/>
            <person name="Lipzen A."/>
            <person name="Mereny Z."/>
            <person name="Hegedus B."/>
            <person name="Baldrian P."/>
            <person name="Stursova M."/>
            <person name="Weitz H."/>
            <person name="Taylor A."/>
            <person name="Grigoriev I.V."/>
            <person name="Nagy L.G."/>
            <person name="Martin F."/>
            <person name="Kauserud H."/>
        </authorList>
    </citation>
    <scope>NUCLEOTIDE SEQUENCE</scope>
    <source>
        <strain evidence="1">CBHHK182m</strain>
    </source>
</reference>
<evidence type="ECO:0000313" key="2">
    <source>
        <dbReference type="Proteomes" id="UP001215598"/>
    </source>
</evidence>
<keyword evidence="2" id="KW-1185">Reference proteome</keyword>
<evidence type="ECO:0000313" key="1">
    <source>
        <dbReference type="EMBL" id="KAJ7756349.1"/>
    </source>
</evidence>
<name>A0AAD7J6X3_9AGAR</name>
<accession>A0AAD7J6X3</accession>
<sequence length="609" mass="68955">MLSITEQVKAGGGLPKGMEALVEDLHATLEKVELGVKDIVKAAVARRLLAQQDNYERIRALGRDVFGAQMKFLTLATIVKQQNFEQAQDIYDSGSIVLESQYASGDGWIAFTGKLPETQEKLIIKRYQGDITKRRAMQEADIGAFKEHWHANLLQYFGRSRPGVDEPFTLLRGVTSDHVSNYIAFKFAEDNQSGSIEALRLLRDLTNALAFTVATTNSSSFDISKVHLNDSGNLIVVNLDPTLVVNKGSKDDMPYWRSWQQICVELLAGDPSYEPNPSIEDDTDPSVHRRLEYLRPILGHIHYGGARFQKGSIEMAFKSEGLVLSQALRELRAIVRSPRGPSDTQVLRAMWRRSNELHYVAHFREPLEIDVGDIGYVVGDPPRFVRLANVRPRITDGQWVFKPPMVQPFRCLPPDKWTRTTVQGIIRHEYRLPTSGPVDLADWRTGRPRLDKDFLLRRINLPRESGLVVDCSEAWKVLAESAPTIASNNSERSISASNLILIVYFKQQSGYATFRLNRKVEEKEWREIWAKEGLQSPPGAIYFYESPPGGPTGVWGYFSLSPLPGSPHSKWTPDRDEAGENWGFTFHSDDWTVEISKPNIKQYIRYVQL</sequence>
<dbReference type="AlphaFoldDB" id="A0AAD7J6X3"/>
<dbReference type="EMBL" id="JARKIB010000047">
    <property type="protein sequence ID" value="KAJ7756349.1"/>
    <property type="molecule type" value="Genomic_DNA"/>
</dbReference>
<dbReference type="Proteomes" id="UP001215598">
    <property type="component" value="Unassembled WGS sequence"/>
</dbReference>
<gene>
    <name evidence="1" type="ORF">B0H16DRAFT_1539642</name>
</gene>
<proteinExistence type="predicted"/>
<protein>
    <submittedName>
        <fullName evidence="1">Uncharacterized protein</fullName>
    </submittedName>
</protein>
<organism evidence="1 2">
    <name type="scientific">Mycena metata</name>
    <dbReference type="NCBI Taxonomy" id="1033252"/>
    <lineage>
        <taxon>Eukaryota</taxon>
        <taxon>Fungi</taxon>
        <taxon>Dikarya</taxon>
        <taxon>Basidiomycota</taxon>
        <taxon>Agaricomycotina</taxon>
        <taxon>Agaricomycetes</taxon>
        <taxon>Agaricomycetidae</taxon>
        <taxon>Agaricales</taxon>
        <taxon>Marasmiineae</taxon>
        <taxon>Mycenaceae</taxon>
        <taxon>Mycena</taxon>
    </lineage>
</organism>